<reference evidence="3" key="1">
    <citation type="submission" date="2020-10" db="EMBL/GenBank/DDBJ databases">
        <authorList>
            <person name="Gilroy R."/>
        </authorList>
    </citation>
    <scope>NUCLEOTIDE SEQUENCE</scope>
    <source>
        <strain evidence="3">B1-3475</strain>
    </source>
</reference>
<sequence>MRRILYIALSLLLLSLAGCTQQNIYTEVDYNVTLDPSNTYYAGDPVVFNISGNPDYVIFYSGEDGHRYEYRNRYEAPAEDVRSMTLDLQVQHRWGNAQPALDIYFTNDFAGLAGNDGAADRALVKSMLDGGMQGWTKVDYKDSGAKQNVYVPVSADVSDCITNLCIAFHWHPDEGADPDRMDSYYVNGTLTVDIEGVSDPVVYDLSTLVGTAVMMDESLDAYHINSGNGSIRLDTDQDITFAGGNYSNIGHRCEGWLFSTPRAFNVTSPDESIVVKNIQNYAGPFEYTYSEPGTYQAVFVGRNADYLGSSEEVIELQVTVLSDIGRE</sequence>
<organism evidence="3 4">
    <name type="scientific">Candidatus Cryptobacteroides intestinigallinarum</name>
    <dbReference type="NCBI Taxonomy" id="2840767"/>
    <lineage>
        <taxon>Bacteria</taxon>
        <taxon>Pseudomonadati</taxon>
        <taxon>Bacteroidota</taxon>
        <taxon>Bacteroidia</taxon>
        <taxon>Bacteroidales</taxon>
        <taxon>Candidatus Cryptobacteroides</taxon>
    </lineage>
</organism>
<evidence type="ECO:0000259" key="2">
    <source>
        <dbReference type="Pfam" id="PF16409"/>
    </source>
</evidence>
<feature type="signal peptide" evidence="1">
    <location>
        <begin position="1"/>
        <end position="22"/>
    </location>
</feature>
<proteinExistence type="predicted"/>
<evidence type="ECO:0000313" key="4">
    <source>
        <dbReference type="Proteomes" id="UP000823617"/>
    </source>
</evidence>
<keyword evidence="1" id="KW-0732">Signal</keyword>
<dbReference type="Pfam" id="PF16409">
    <property type="entry name" value="DUF5017"/>
    <property type="match status" value="1"/>
</dbReference>
<dbReference type="EMBL" id="JADIMK010000023">
    <property type="protein sequence ID" value="MBO8455285.1"/>
    <property type="molecule type" value="Genomic_DNA"/>
</dbReference>
<accession>A0A9D9MZP9</accession>
<evidence type="ECO:0000313" key="3">
    <source>
        <dbReference type="EMBL" id="MBO8455285.1"/>
    </source>
</evidence>
<comment type="caution">
    <text evidence="3">The sequence shown here is derived from an EMBL/GenBank/DDBJ whole genome shotgun (WGS) entry which is preliminary data.</text>
</comment>
<evidence type="ECO:0000256" key="1">
    <source>
        <dbReference type="SAM" id="SignalP"/>
    </source>
</evidence>
<feature type="domain" description="DUF5017" evidence="2">
    <location>
        <begin position="20"/>
        <end position="112"/>
    </location>
</feature>
<dbReference type="PROSITE" id="PS51257">
    <property type="entry name" value="PROKAR_LIPOPROTEIN"/>
    <property type="match status" value="1"/>
</dbReference>
<gene>
    <name evidence="3" type="ORF">IAC08_02630</name>
</gene>
<reference evidence="3" key="2">
    <citation type="journal article" date="2021" name="PeerJ">
        <title>Extensive microbial diversity within the chicken gut microbiome revealed by metagenomics and culture.</title>
        <authorList>
            <person name="Gilroy R."/>
            <person name="Ravi A."/>
            <person name="Getino M."/>
            <person name="Pursley I."/>
            <person name="Horton D.L."/>
            <person name="Alikhan N.F."/>
            <person name="Baker D."/>
            <person name="Gharbi K."/>
            <person name="Hall N."/>
            <person name="Watson M."/>
            <person name="Adriaenssens E.M."/>
            <person name="Foster-Nyarko E."/>
            <person name="Jarju S."/>
            <person name="Secka A."/>
            <person name="Antonio M."/>
            <person name="Oren A."/>
            <person name="Chaudhuri R.R."/>
            <person name="La Ragione R."/>
            <person name="Hildebrand F."/>
            <person name="Pallen M.J."/>
        </authorList>
    </citation>
    <scope>NUCLEOTIDE SEQUENCE</scope>
    <source>
        <strain evidence="3">B1-3475</strain>
    </source>
</reference>
<protein>
    <submittedName>
        <fullName evidence="3">DUF5017 domain-containing protein</fullName>
    </submittedName>
</protein>
<name>A0A9D9MZP9_9BACT</name>
<dbReference type="Proteomes" id="UP000823617">
    <property type="component" value="Unassembled WGS sequence"/>
</dbReference>
<feature type="chain" id="PRO_5039659213" evidence="1">
    <location>
        <begin position="23"/>
        <end position="327"/>
    </location>
</feature>
<dbReference type="AlphaFoldDB" id="A0A9D9MZP9"/>
<dbReference type="InterPro" id="IPR032185">
    <property type="entry name" value="DUF5017"/>
</dbReference>